<dbReference type="SMART" id="SM00060">
    <property type="entry name" value="FN3"/>
    <property type="match status" value="2"/>
</dbReference>
<proteinExistence type="predicted"/>
<name>A0A6J2UUW7_CHACN</name>
<dbReference type="PANTHER" id="PTHR46708">
    <property type="entry name" value="TENASCIN"/>
    <property type="match status" value="1"/>
</dbReference>
<evidence type="ECO:0000259" key="2">
    <source>
        <dbReference type="PROSITE" id="PS50853"/>
    </source>
</evidence>
<feature type="domain" description="Fibronectin type-III" evidence="2">
    <location>
        <begin position="3"/>
        <end position="95"/>
    </location>
</feature>
<sequence length="317" mass="34867">MNFPSNVDSVNVTDSTETALTLQWNKVNNSNDYSYNLTYNSGTEISINASEGNDIATYTVSSLSPGTEYNFTLYTVFEDVRSSGYNFSNVTIPSNVDSVSVTDRTETALTLQWNKVNNSNEYSYTLTFSNGTEIPITASEGSDTVTYTVSSLSPGTKYTFTLYTVFEGVRSSGFNFSAVASCRMAMVLNQESTGPRDMLQCFSGCEEDFVQNMKQWDVLVKAQFIVQDESKVSEALYHVNSFIIDAGGAVGGVVGRAVCGSVNHQFFRLSYIYLQVIVRAPLCEVGDGVLIGRNRVIVNKENEYYSVIRVSEVCSDG</sequence>
<dbReference type="AlphaFoldDB" id="A0A6J2UUW7"/>
<dbReference type="InterPro" id="IPR050991">
    <property type="entry name" value="ECM_Regulatory_Proteins"/>
</dbReference>
<dbReference type="Proteomes" id="UP000504632">
    <property type="component" value="Chromosome 3"/>
</dbReference>
<dbReference type="RefSeq" id="XP_030622916.1">
    <property type="nucleotide sequence ID" value="XM_030767056.1"/>
</dbReference>
<dbReference type="InterPro" id="IPR036116">
    <property type="entry name" value="FN3_sf"/>
</dbReference>
<dbReference type="SUPFAM" id="SSF49265">
    <property type="entry name" value="Fibronectin type III"/>
    <property type="match status" value="1"/>
</dbReference>
<evidence type="ECO:0000313" key="3">
    <source>
        <dbReference type="Proteomes" id="UP000504632"/>
    </source>
</evidence>
<dbReference type="Pfam" id="PF00041">
    <property type="entry name" value="fn3"/>
    <property type="match status" value="2"/>
</dbReference>
<organism evidence="3 4">
    <name type="scientific">Chanos chanos</name>
    <name type="common">Milkfish</name>
    <name type="synonym">Mugil chanos</name>
    <dbReference type="NCBI Taxonomy" id="29144"/>
    <lineage>
        <taxon>Eukaryota</taxon>
        <taxon>Metazoa</taxon>
        <taxon>Chordata</taxon>
        <taxon>Craniata</taxon>
        <taxon>Vertebrata</taxon>
        <taxon>Euteleostomi</taxon>
        <taxon>Actinopterygii</taxon>
        <taxon>Neopterygii</taxon>
        <taxon>Teleostei</taxon>
        <taxon>Ostariophysi</taxon>
        <taxon>Gonorynchiformes</taxon>
        <taxon>Chanidae</taxon>
        <taxon>Chanos</taxon>
    </lineage>
</organism>
<dbReference type="CDD" id="cd00063">
    <property type="entry name" value="FN3"/>
    <property type="match status" value="2"/>
</dbReference>
<dbReference type="GeneID" id="115806380"/>
<feature type="domain" description="Fibronectin type-III" evidence="2">
    <location>
        <begin position="96"/>
        <end position="185"/>
    </location>
</feature>
<keyword evidence="1" id="KW-0677">Repeat</keyword>
<dbReference type="InParanoid" id="A0A6J2UUW7"/>
<dbReference type="FunFam" id="2.60.40.10:FF:001643">
    <property type="entry name" value="Putative Sortilin-related receptor"/>
    <property type="match status" value="1"/>
</dbReference>
<evidence type="ECO:0000313" key="4">
    <source>
        <dbReference type="RefSeq" id="XP_030622916.1"/>
    </source>
</evidence>
<keyword evidence="3" id="KW-1185">Reference proteome</keyword>
<dbReference type="Gene3D" id="2.60.40.10">
    <property type="entry name" value="Immunoglobulins"/>
    <property type="match status" value="2"/>
</dbReference>
<reference evidence="4" key="1">
    <citation type="submission" date="2025-08" db="UniProtKB">
        <authorList>
            <consortium name="RefSeq"/>
        </authorList>
    </citation>
    <scope>IDENTIFICATION</scope>
</reference>
<evidence type="ECO:0000256" key="1">
    <source>
        <dbReference type="ARBA" id="ARBA00022737"/>
    </source>
</evidence>
<dbReference type="InterPro" id="IPR013783">
    <property type="entry name" value="Ig-like_fold"/>
</dbReference>
<dbReference type="OrthoDB" id="7357196at2759"/>
<gene>
    <name evidence="4" type="primary">LOC115806380</name>
</gene>
<protein>
    <submittedName>
        <fullName evidence="4">Fibronectin-like</fullName>
    </submittedName>
</protein>
<dbReference type="PANTHER" id="PTHR46708:SF2">
    <property type="entry name" value="FIBRONECTIN TYPE-III DOMAIN-CONTAINING PROTEIN"/>
    <property type="match status" value="1"/>
</dbReference>
<dbReference type="PROSITE" id="PS50853">
    <property type="entry name" value="FN3"/>
    <property type="match status" value="2"/>
</dbReference>
<accession>A0A6J2UUW7</accession>
<dbReference type="InterPro" id="IPR003961">
    <property type="entry name" value="FN3_dom"/>
</dbReference>